<evidence type="ECO:0000256" key="1">
    <source>
        <dbReference type="ARBA" id="ARBA00004477"/>
    </source>
</evidence>
<dbReference type="Proteomes" id="UP000014254">
    <property type="component" value="Unassembled WGS sequence"/>
</dbReference>
<dbReference type="VEuPathDB" id="FungiDB:HMPREF1544_01447"/>
<evidence type="ECO:0000256" key="2">
    <source>
        <dbReference type="ARBA" id="ARBA00007715"/>
    </source>
</evidence>
<evidence type="ECO:0000256" key="4">
    <source>
        <dbReference type="ARBA" id="ARBA00022692"/>
    </source>
</evidence>
<keyword evidence="4 9" id="KW-0812">Transmembrane</keyword>
<sequence>MSNWSVDYASLNAANSSKVPNPVGYEPSTLQKYTKNERSNRQGNQDNNQVAIKMKRAWDVAMGPAKSIPMNAIMIYMSGTSLQIFTVMVTAMLFFNPVKAIMTTQQTFSRFESDTTTSTTSGKAQPKVDLMMPKLTFIGLHIVTILLGVYKVNAMGLLPNTASDWLAFIKPKEILEYAA</sequence>
<dbReference type="OrthoDB" id="369569at2759"/>
<keyword evidence="6 9" id="KW-1133">Transmembrane helix</keyword>
<keyword evidence="7 8" id="KW-0472">Membrane</keyword>
<feature type="transmembrane region" description="Helical" evidence="9">
    <location>
        <begin position="73"/>
        <end position="95"/>
    </location>
</feature>
<dbReference type="InterPro" id="IPR009445">
    <property type="entry name" value="TMEM85/Emc4"/>
</dbReference>
<protein>
    <recommendedName>
        <fullName evidence="3 8">ER membrane protein complex subunit 4</fullName>
    </recommendedName>
</protein>
<evidence type="ECO:0000313" key="10">
    <source>
        <dbReference type="EMBL" id="EPB91736.1"/>
    </source>
</evidence>
<dbReference type="PANTHER" id="PTHR19315">
    <property type="entry name" value="ER MEMBRANE PROTEIN COMPLEX SUBUNIT 4"/>
    <property type="match status" value="1"/>
</dbReference>
<dbReference type="Pfam" id="PF06417">
    <property type="entry name" value="EMC4"/>
    <property type="match status" value="1"/>
</dbReference>
<dbReference type="InParanoid" id="S2JMZ9"/>
<dbReference type="STRING" id="1220926.S2JMZ9"/>
<dbReference type="OMA" id="QQTFKVI"/>
<organism evidence="10 11">
    <name type="scientific">Mucor circinelloides f. circinelloides (strain 1006PhL)</name>
    <name type="common">Mucormycosis agent</name>
    <name type="synonym">Calyptromyces circinelloides</name>
    <dbReference type="NCBI Taxonomy" id="1220926"/>
    <lineage>
        <taxon>Eukaryota</taxon>
        <taxon>Fungi</taxon>
        <taxon>Fungi incertae sedis</taxon>
        <taxon>Mucoromycota</taxon>
        <taxon>Mucoromycotina</taxon>
        <taxon>Mucoromycetes</taxon>
        <taxon>Mucorales</taxon>
        <taxon>Mucorineae</taxon>
        <taxon>Mucoraceae</taxon>
        <taxon>Mucor</taxon>
    </lineage>
</organism>
<dbReference type="GO" id="GO:0005789">
    <property type="term" value="C:endoplasmic reticulum membrane"/>
    <property type="evidence" value="ECO:0007669"/>
    <property type="project" value="UniProtKB-SubCell"/>
</dbReference>
<evidence type="ECO:0000256" key="7">
    <source>
        <dbReference type="ARBA" id="ARBA00023136"/>
    </source>
</evidence>
<dbReference type="eggNOG" id="KOG3318">
    <property type="taxonomic scope" value="Eukaryota"/>
</dbReference>
<proteinExistence type="inferred from homology"/>
<keyword evidence="11" id="KW-1185">Reference proteome</keyword>
<accession>S2JMZ9</accession>
<reference evidence="11" key="1">
    <citation type="submission" date="2013-05" db="EMBL/GenBank/DDBJ databases">
        <title>The Genome sequence of Mucor circinelloides f. circinelloides 1006PhL.</title>
        <authorList>
            <consortium name="The Broad Institute Genomics Platform"/>
            <person name="Cuomo C."/>
            <person name="Earl A."/>
            <person name="Findley K."/>
            <person name="Lee S.C."/>
            <person name="Walker B."/>
            <person name="Young S."/>
            <person name="Zeng Q."/>
            <person name="Gargeya S."/>
            <person name="Fitzgerald M."/>
            <person name="Haas B."/>
            <person name="Abouelleil A."/>
            <person name="Allen A.W."/>
            <person name="Alvarado L."/>
            <person name="Arachchi H.M."/>
            <person name="Berlin A.M."/>
            <person name="Chapman S.B."/>
            <person name="Gainer-Dewar J."/>
            <person name="Goldberg J."/>
            <person name="Griggs A."/>
            <person name="Gujja S."/>
            <person name="Hansen M."/>
            <person name="Howarth C."/>
            <person name="Imamovic A."/>
            <person name="Ireland A."/>
            <person name="Larimer J."/>
            <person name="McCowan C."/>
            <person name="Murphy C."/>
            <person name="Pearson M."/>
            <person name="Poon T.W."/>
            <person name="Priest M."/>
            <person name="Roberts A."/>
            <person name="Saif S."/>
            <person name="Shea T."/>
            <person name="Sisk P."/>
            <person name="Sykes S."/>
            <person name="Wortman J."/>
            <person name="Nusbaum C."/>
            <person name="Birren B."/>
        </authorList>
    </citation>
    <scope>NUCLEOTIDE SEQUENCE [LARGE SCALE GENOMIC DNA]</scope>
    <source>
        <strain evidence="11">1006PhL</strain>
    </source>
</reference>
<comment type="subcellular location">
    <subcellularLocation>
        <location evidence="1">Endoplasmic reticulum membrane</location>
        <topology evidence="1">Multi-pass membrane protein</topology>
    </subcellularLocation>
</comment>
<dbReference type="PIRSF" id="PIRSF017207">
    <property type="entry name" value="UCP017207_TM-p85"/>
    <property type="match status" value="1"/>
</dbReference>
<evidence type="ECO:0000313" key="11">
    <source>
        <dbReference type="Proteomes" id="UP000014254"/>
    </source>
</evidence>
<evidence type="ECO:0000256" key="8">
    <source>
        <dbReference type="PIRNR" id="PIRNR017207"/>
    </source>
</evidence>
<evidence type="ECO:0000256" key="9">
    <source>
        <dbReference type="SAM" id="Phobius"/>
    </source>
</evidence>
<comment type="similarity">
    <text evidence="2 8">Belongs to the EMC4 family.</text>
</comment>
<dbReference type="AlphaFoldDB" id="S2JMZ9"/>
<dbReference type="FunCoup" id="S2JMZ9">
    <property type="interactions" value="411"/>
</dbReference>
<evidence type="ECO:0000256" key="5">
    <source>
        <dbReference type="ARBA" id="ARBA00022824"/>
    </source>
</evidence>
<feature type="transmembrane region" description="Helical" evidence="9">
    <location>
        <begin position="135"/>
        <end position="152"/>
    </location>
</feature>
<name>S2JMZ9_MUCC1</name>
<keyword evidence="5" id="KW-0256">Endoplasmic reticulum</keyword>
<evidence type="ECO:0000256" key="3">
    <source>
        <dbReference type="ARBA" id="ARBA00020820"/>
    </source>
</evidence>
<evidence type="ECO:0000256" key="6">
    <source>
        <dbReference type="ARBA" id="ARBA00022989"/>
    </source>
</evidence>
<gene>
    <name evidence="10" type="ORF">HMPREF1544_01447</name>
</gene>
<dbReference type="EMBL" id="KE123906">
    <property type="protein sequence ID" value="EPB91736.1"/>
    <property type="molecule type" value="Genomic_DNA"/>
</dbReference>